<evidence type="ECO:0000313" key="2">
    <source>
        <dbReference type="Proteomes" id="UP000555728"/>
    </source>
</evidence>
<gene>
    <name evidence="1" type="ORF">GGD88_003695</name>
</gene>
<protein>
    <recommendedName>
        <fullName evidence="3">TetR family transcriptional regulator</fullName>
    </recommendedName>
</protein>
<reference evidence="1 2" key="1">
    <citation type="submission" date="2020-08" db="EMBL/GenBank/DDBJ databases">
        <title>Genome sequencing of Purple Non-Sulfur Bacteria from various extreme environments.</title>
        <authorList>
            <person name="Mayer M."/>
        </authorList>
    </citation>
    <scope>NUCLEOTIDE SEQUENCE [LARGE SCALE GENOMIC DNA]</scope>
    <source>
        <strain evidence="1 2">JA135</strain>
    </source>
</reference>
<accession>A0A7W6S2Z1</accession>
<organism evidence="1 2">
    <name type="scientific">Roseospira goensis</name>
    <dbReference type="NCBI Taxonomy" id="391922"/>
    <lineage>
        <taxon>Bacteria</taxon>
        <taxon>Pseudomonadati</taxon>
        <taxon>Pseudomonadota</taxon>
        <taxon>Alphaproteobacteria</taxon>
        <taxon>Rhodospirillales</taxon>
        <taxon>Rhodospirillaceae</taxon>
        <taxon>Roseospira</taxon>
    </lineage>
</organism>
<name>A0A7W6S2Z1_9PROT</name>
<proteinExistence type="predicted"/>
<dbReference type="RefSeq" id="WP_184438152.1">
    <property type="nucleotide sequence ID" value="NZ_JACIGI010000066.1"/>
</dbReference>
<dbReference type="Gene3D" id="1.10.10.60">
    <property type="entry name" value="Homeodomain-like"/>
    <property type="match status" value="1"/>
</dbReference>
<evidence type="ECO:0000313" key="1">
    <source>
        <dbReference type="EMBL" id="MBB4287928.1"/>
    </source>
</evidence>
<comment type="caution">
    <text evidence="1">The sequence shown here is derived from an EMBL/GenBank/DDBJ whole genome shotgun (WGS) entry which is preliminary data.</text>
</comment>
<dbReference type="EMBL" id="JACIGI010000066">
    <property type="protein sequence ID" value="MBB4287928.1"/>
    <property type="molecule type" value="Genomic_DNA"/>
</dbReference>
<evidence type="ECO:0008006" key="3">
    <source>
        <dbReference type="Google" id="ProtNLM"/>
    </source>
</evidence>
<dbReference type="Proteomes" id="UP000555728">
    <property type="component" value="Unassembled WGS sequence"/>
</dbReference>
<dbReference type="AlphaFoldDB" id="A0A7W6S2Z1"/>
<sequence>MTTPIGTTAETALRQAMERLLAGRPTLTDGRLTVTNLAREAGLSRASAYRAAAIVQAFRDHIRQRAARNMTPAARQDRIAALEAERAALQR</sequence>
<keyword evidence="2" id="KW-1185">Reference proteome</keyword>